<keyword evidence="1" id="KW-0326">Glycosidase</keyword>
<reference evidence="3 4" key="1">
    <citation type="submission" date="2019-03" db="EMBL/GenBank/DDBJ databases">
        <title>Genomics of glacier-inhabiting Cryobacterium strains.</title>
        <authorList>
            <person name="Liu Q."/>
            <person name="Xin Y.-H."/>
        </authorList>
    </citation>
    <scope>NUCLEOTIDE SEQUENCE [LARGE SCALE GENOMIC DNA]</scope>
    <source>
        <strain evidence="3 4">Hh15</strain>
    </source>
</reference>
<evidence type="ECO:0000313" key="3">
    <source>
        <dbReference type="EMBL" id="TFB92313.1"/>
    </source>
</evidence>
<dbReference type="STRING" id="1424661.SAMN05216281_11465"/>
<sequence>MYLHSSRENPKMSVRWRASLAAALTVLLGLATTGASATAIASVTRAVALPAPFSHSIFINNDAGNRDHRMSLPTSSTSVRFLLPSEVSALDISRVEYSLYGENFTVGGAVSLDAQKRSVTIPLPAGFFSVTPGHRPLIGPSDENGVPVHAAGYYGFEFTATGPTAQPPRLGLGSGDLLSVTAVVERGTDTGERTPVFSLHRDDVDSVNTRTQYFSAPTQSVRKGDRVTVTGPRGFWTGTPRPFVSRQVALGSDLNEDSLENLLLPQAVSADGSRITVTVRDRSASDSDIDVQPGAAPLIAITMLTGIPFGPGGADAVDVYVPVRTAPGAPTMGTPTAGQASATVRWTAPTDGGAAILGYRVRAYAGGKLVTTRLVVGRVQSAVVTGLRNGTAYTFDVAAANRIGIGPVWKRSTTVTPRG</sequence>
<proteinExistence type="predicted"/>
<keyword evidence="2" id="KW-0624">Polysaccharide degradation</keyword>
<dbReference type="InterPro" id="IPR003961">
    <property type="entry name" value="FN3_dom"/>
</dbReference>
<evidence type="ECO:0000256" key="2">
    <source>
        <dbReference type="ARBA" id="ARBA00023326"/>
    </source>
</evidence>
<name>A0A1H8JEX9_9MICO</name>
<accession>A0A1H8JEX9</accession>
<dbReference type="Pfam" id="PF00041">
    <property type="entry name" value="fn3"/>
    <property type="match status" value="1"/>
</dbReference>
<protein>
    <submittedName>
        <fullName evidence="3">Fibronectin type III domain-containing protein</fullName>
    </submittedName>
</protein>
<evidence type="ECO:0000313" key="4">
    <source>
        <dbReference type="Proteomes" id="UP000297654"/>
    </source>
</evidence>
<keyword evidence="4" id="KW-1185">Reference proteome</keyword>
<dbReference type="PROSITE" id="PS50853">
    <property type="entry name" value="FN3"/>
    <property type="match status" value="1"/>
</dbReference>
<dbReference type="AlphaFoldDB" id="A0A1H8JEX9"/>
<keyword evidence="2" id="KW-0119">Carbohydrate metabolism</keyword>
<dbReference type="Gene3D" id="2.60.40.10">
    <property type="entry name" value="Immunoglobulins"/>
    <property type="match status" value="1"/>
</dbReference>
<organism evidence="3 4">
    <name type="scientific">Cryobacterium luteum</name>
    <dbReference type="NCBI Taxonomy" id="1424661"/>
    <lineage>
        <taxon>Bacteria</taxon>
        <taxon>Bacillati</taxon>
        <taxon>Actinomycetota</taxon>
        <taxon>Actinomycetes</taxon>
        <taxon>Micrococcales</taxon>
        <taxon>Microbacteriaceae</taxon>
        <taxon>Cryobacterium</taxon>
    </lineage>
</organism>
<dbReference type="GO" id="GO:0016798">
    <property type="term" value="F:hydrolase activity, acting on glycosyl bonds"/>
    <property type="evidence" value="ECO:0007669"/>
    <property type="project" value="UniProtKB-KW"/>
</dbReference>
<dbReference type="OrthoDB" id="5241356at2"/>
<dbReference type="InterPro" id="IPR013783">
    <property type="entry name" value="Ig-like_fold"/>
</dbReference>
<gene>
    <name evidence="3" type="ORF">E3O10_04520</name>
</gene>
<evidence type="ECO:0000256" key="1">
    <source>
        <dbReference type="ARBA" id="ARBA00023295"/>
    </source>
</evidence>
<dbReference type="Proteomes" id="UP000297654">
    <property type="component" value="Unassembled WGS sequence"/>
</dbReference>
<keyword evidence="1" id="KW-0378">Hydrolase</keyword>
<comment type="caution">
    <text evidence="3">The sequence shown here is derived from an EMBL/GenBank/DDBJ whole genome shotgun (WGS) entry which is preliminary data.</text>
</comment>
<dbReference type="CDD" id="cd00063">
    <property type="entry name" value="FN3"/>
    <property type="match status" value="1"/>
</dbReference>
<dbReference type="SUPFAM" id="SSF49265">
    <property type="entry name" value="Fibronectin type III"/>
    <property type="match status" value="1"/>
</dbReference>
<dbReference type="GO" id="GO:0000272">
    <property type="term" value="P:polysaccharide catabolic process"/>
    <property type="evidence" value="ECO:0007669"/>
    <property type="project" value="UniProtKB-KW"/>
</dbReference>
<dbReference type="InterPro" id="IPR036116">
    <property type="entry name" value="FN3_sf"/>
</dbReference>
<dbReference type="EMBL" id="SOFF01000016">
    <property type="protein sequence ID" value="TFB92313.1"/>
    <property type="molecule type" value="Genomic_DNA"/>
</dbReference>
<dbReference type="SMART" id="SM00060">
    <property type="entry name" value="FN3"/>
    <property type="match status" value="1"/>
</dbReference>
<dbReference type="PRINTS" id="PR00014">
    <property type="entry name" value="FNTYPEIII"/>
</dbReference>